<evidence type="ECO:0000313" key="2">
    <source>
        <dbReference type="Proteomes" id="UP000582837"/>
    </source>
</evidence>
<dbReference type="InterPro" id="IPR015105">
    <property type="entry name" value="NgoMIV"/>
</dbReference>
<accession>A0A841GXK2</accession>
<dbReference type="AlphaFoldDB" id="A0A841GXK2"/>
<name>A0A841GXK2_9BACT</name>
<sequence>MLIEDLRKEYHRGICSEILGLRGGTSKGYTNADSSSKMSIAIADALAQQIGAPFCLHPPTAQRAGSEFGKRTCEFLSKSFPLLAHLRPGKWKFSTSQAKLGIAAFEQYAHLSKLSRLASAHPEIRDILGQDYFITPDITVAREPVDDSEINQHQMLVEPGAGLATLTPFRSANQKLAFLHASISCKWTIRSDRAQNTRTEALNLVRNRKGTTPRIIVVTAEPLPARITSIALGTGDVDCTYHFALRELRAALSSHSRFDYPAEEVETLVTSQRLRDISDLPFDLAA</sequence>
<proteinExistence type="predicted"/>
<gene>
    <name evidence="1" type="ORF">HNQ61_002101</name>
</gene>
<dbReference type="Gene3D" id="3.40.50.10010">
    <property type="entry name" value="Type-2 restriction enzyme NgoMIV"/>
    <property type="match status" value="1"/>
</dbReference>
<evidence type="ECO:0008006" key="3">
    <source>
        <dbReference type="Google" id="ProtNLM"/>
    </source>
</evidence>
<dbReference type="SUPFAM" id="SSF52980">
    <property type="entry name" value="Restriction endonuclease-like"/>
    <property type="match status" value="1"/>
</dbReference>
<dbReference type="GO" id="GO:0009307">
    <property type="term" value="P:DNA restriction-modification system"/>
    <property type="evidence" value="ECO:0007669"/>
    <property type="project" value="InterPro"/>
</dbReference>
<reference evidence="1 2" key="1">
    <citation type="submission" date="2020-08" db="EMBL/GenBank/DDBJ databases">
        <title>Genomic Encyclopedia of Type Strains, Phase IV (KMG-IV): sequencing the most valuable type-strain genomes for metagenomic binning, comparative biology and taxonomic classification.</title>
        <authorList>
            <person name="Goeker M."/>
        </authorList>
    </citation>
    <scope>NUCLEOTIDE SEQUENCE [LARGE SCALE GENOMIC DNA]</scope>
    <source>
        <strain evidence="1 2">DSM 29007</strain>
    </source>
</reference>
<dbReference type="RefSeq" id="WP_170034294.1">
    <property type="nucleotide sequence ID" value="NZ_JABDTL010000001.1"/>
</dbReference>
<dbReference type="InterPro" id="IPR037083">
    <property type="entry name" value="NgoMIV_sf"/>
</dbReference>
<keyword evidence="2" id="KW-1185">Reference proteome</keyword>
<protein>
    <recommendedName>
        <fullName evidence="3">Restriction endonuclease</fullName>
    </recommendedName>
</protein>
<comment type="caution">
    <text evidence="1">The sequence shown here is derived from an EMBL/GenBank/DDBJ whole genome shotgun (WGS) entry which is preliminary data.</text>
</comment>
<organism evidence="1 2">
    <name type="scientific">Longimicrobium terrae</name>
    <dbReference type="NCBI Taxonomy" id="1639882"/>
    <lineage>
        <taxon>Bacteria</taxon>
        <taxon>Pseudomonadati</taxon>
        <taxon>Gemmatimonadota</taxon>
        <taxon>Longimicrobiia</taxon>
        <taxon>Longimicrobiales</taxon>
        <taxon>Longimicrobiaceae</taxon>
        <taxon>Longimicrobium</taxon>
    </lineage>
</organism>
<dbReference type="Pfam" id="PF09015">
    <property type="entry name" value="NgoMIV_restric"/>
    <property type="match status" value="1"/>
</dbReference>
<dbReference type="GO" id="GO:0009036">
    <property type="term" value="F:type II site-specific deoxyribonuclease activity"/>
    <property type="evidence" value="ECO:0007669"/>
    <property type="project" value="InterPro"/>
</dbReference>
<dbReference type="Proteomes" id="UP000582837">
    <property type="component" value="Unassembled WGS sequence"/>
</dbReference>
<dbReference type="EMBL" id="JACHIA010000005">
    <property type="protein sequence ID" value="MBB6070480.1"/>
    <property type="molecule type" value="Genomic_DNA"/>
</dbReference>
<evidence type="ECO:0000313" key="1">
    <source>
        <dbReference type="EMBL" id="MBB6070480.1"/>
    </source>
</evidence>
<dbReference type="InterPro" id="IPR011335">
    <property type="entry name" value="Restrct_endonuc-II-like"/>
</dbReference>
<dbReference type="CDD" id="cd22340">
    <property type="entry name" value="NgoMIV-like"/>
    <property type="match status" value="1"/>
</dbReference>